<feature type="compositionally biased region" description="Basic and acidic residues" evidence="1">
    <location>
        <begin position="290"/>
        <end position="299"/>
    </location>
</feature>
<keyword evidence="4" id="KW-1185">Reference proteome</keyword>
<feature type="region of interest" description="Disordered" evidence="1">
    <location>
        <begin position="151"/>
        <end position="173"/>
    </location>
</feature>
<dbReference type="PANTHER" id="PTHR23099">
    <property type="entry name" value="TRANSCRIPTIONAL REGULATOR"/>
    <property type="match status" value="1"/>
</dbReference>
<evidence type="ECO:0000313" key="4">
    <source>
        <dbReference type="Proteomes" id="UP000192247"/>
    </source>
</evidence>
<dbReference type="GO" id="GO:0005634">
    <property type="term" value="C:nucleus"/>
    <property type="evidence" value="ECO:0007669"/>
    <property type="project" value="TreeGrafter"/>
</dbReference>
<sequence length="623" mass="69765">MDSQTPNIKCPRSGRVLTPLSLDYWRFKKTLKTVLSSESENEDCDAGSLAACRKKIMSYDRCNDNRASTEKSGGRAENLKGRRRGRGKENLETSTTPRKNKELGQKLATPLTHKPSNVATRGGENGTTCVSSVGKDVQEDIQGFSIGEVERSSKIEHTPSAKSGSATLWPDTDADKACASDRLCRTPEEGPRELVDTSERYKTVLSPMKLLTSPETTPARRQNCNRKAWMALFSKGDEARQRSTASADSGRNAVKTLENELASIRLKSSSSSTSSLSSDKVPSNNNNSNNDKDVSHEVVEISSDEDDLPPLAERGKVVPPKTPMLSNVAQKVVSSVTPAHPKDVLKLLTQQRLTLTEPRKRVYKTTSRSATPASEKPTKTRTPRIKSQLRIADESFDERLDKLCNGDDQLSDLDETQGDPNDTAVRWEITNKKDRHFVESLSENVPIKQCHPEALHFRQTSFMSIREELTEKLYELFHRTVFQNRFTEPIPVSWSGRLLTTAGLCSNKTHSNGRKYSEIELSTKVVDRPDRLRDTLIHEMCHAGAWIIHGYPGQHGPLFKFWGQRGAELLGLKVSRCHAYTIETKYVYKCQQCGYEVGRHSKSLDTERFVCGRCKGRFALTMR</sequence>
<reference evidence="3 4" key="1">
    <citation type="journal article" date="2017" name="Gigascience">
        <title>Draft genome of the honey bee ectoparasitic mite, Tropilaelaps mercedesae, is shaped by the parasitic life history.</title>
        <authorList>
            <person name="Dong X."/>
            <person name="Armstrong S.D."/>
            <person name="Xia D."/>
            <person name="Makepeace B.L."/>
            <person name="Darby A.C."/>
            <person name="Kadowaki T."/>
        </authorList>
    </citation>
    <scope>NUCLEOTIDE SEQUENCE [LARGE SCALE GENOMIC DNA]</scope>
    <source>
        <strain evidence="3">Wuxi-XJTLU</strain>
    </source>
</reference>
<gene>
    <name evidence="3" type="ORF">BIW11_12177</name>
</gene>
<dbReference type="PANTHER" id="PTHR23099:SF0">
    <property type="entry name" value="GERM CELL NUCLEAR ACIDIC PROTEIN"/>
    <property type="match status" value="1"/>
</dbReference>
<accession>A0A1V9X7L4</accession>
<comment type="caution">
    <text evidence="3">The sequence shown here is derived from an EMBL/GenBank/DDBJ whole genome shotgun (WGS) entry which is preliminary data.</text>
</comment>
<evidence type="ECO:0000313" key="3">
    <source>
        <dbReference type="EMBL" id="OQR69575.1"/>
    </source>
</evidence>
<feature type="region of interest" description="Disordered" evidence="1">
    <location>
        <begin position="64"/>
        <end position="105"/>
    </location>
</feature>
<dbReference type="STRING" id="418985.A0A1V9X7L4"/>
<feature type="region of interest" description="Disordered" evidence="1">
    <location>
        <begin position="362"/>
        <end position="383"/>
    </location>
</feature>
<dbReference type="AlphaFoldDB" id="A0A1V9X7L4"/>
<dbReference type="SMART" id="SM00731">
    <property type="entry name" value="SprT"/>
    <property type="match status" value="1"/>
</dbReference>
<dbReference type="InParanoid" id="A0A1V9X7L4"/>
<feature type="domain" description="SprT-like" evidence="2">
    <location>
        <begin position="467"/>
        <end position="621"/>
    </location>
</feature>
<dbReference type="Pfam" id="PF10263">
    <property type="entry name" value="SprT-like"/>
    <property type="match status" value="1"/>
</dbReference>
<dbReference type="Pfam" id="PF17283">
    <property type="entry name" value="Zn_ribbon_SprT"/>
    <property type="match status" value="1"/>
</dbReference>
<dbReference type="InterPro" id="IPR006640">
    <property type="entry name" value="SprT-like_domain"/>
</dbReference>
<name>A0A1V9X7L4_9ACAR</name>
<feature type="compositionally biased region" description="Basic and acidic residues" evidence="1">
    <location>
        <begin position="64"/>
        <end position="80"/>
    </location>
</feature>
<dbReference type="InterPro" id="IPR035240">
    <property type="entry name" value="SprT_Zn_ribbon"/>
</dbReference>
<evidence type="ECO:0000256" key="1">
    <source>
        <dbReference type="SAM" id="MobiDB-lite"/>
    </source>
</evidence>
<organism evidence="3 4">
    <name type="scientific">Tropilaelaps mercedesae</name>
    <dbReference type="NCBI Taxonomy" id="418985"/>
    <lineage>
        <taxon>Eukaryota</taxon>
        <taxon>Metazoa</taxon>
        <taxon>Ecdysozoa</taxon>
        <taxon>Arthropoda</taxon>
        <taxon>Chelicerata</taxon>
        <taxon>Arachnida</taxon>
        <taxon>Acari</taxon>
        <taxon>Parasitiformes</taxon>
        <taxon>Mesostigmata</taxon>
        <taxon>Gamasina</taxon>
        <taxon>Dermanyssoidea</taxon>
        <taxon>Laelapidae</taxon>
        <taxon>Tropilaelaps</taxon>
    </lineage>
</organism>
<dbReference type="EMBL" id="MNPL01020452">
    <property type="protein sequence ID" value="OQR69575.1"/>
    <property type="molecule type" value="Genomic_DNA"/>
</dbReference>
<protein>
    <submittedName>
        <fullName evidence="3">HMG box-containing protein C19G7.04-like</fullName>
    </submittedName>
</protein>
<dbReference type="Proteomes" id="UP000192247">
    <property type="component" value="Unassembled WGS sequence"/>
</dbReference>
<feature type="region of interest" description="Disordered" evidence="1">
    <location>
        <begin position="265"/>
        <end position="319"/>
    </location>
</feature>
<evidence type="ECO:0000259" key="2">
    <source>
        <dbReference type="SMART" id="SM00731"/>
    </source>
</evidence>
<feature type="compositionally biased region" description="Low complexity" evidence="1">
    <location>
        <begin position="268"/>
        <end position="289"/>
    </location>
</feature>
<proteinExistence type="predicted"/>
<dbReference type="GO" id="GO:0006974">
    <property type="term" value="P:DNA damage response"/>
    <property type="evidence" value="ECO:0007669"/>
    <property type="project" value="UniProtKB-ARBA"/>
</dbReference>
<dbReference type="OrthoDB" id="6487369at2759"/>